<evidence type="ECO:0000313" key="3">
    <source>
        <dbReference type="EMBL" id="WGO83890.1"/>
    </source>
</evidence>
<dbReference type="Pfam" id="PF04471">
    <property type="entry name" value="Mrr_cat"/>
    <property type="match status" value="1"/>
</dbReference>
<dbReference type="PANTHER" id="PTHR30015">
    <property type="entry name" value="MRR RESTRICTION SYSTEM PROTEIN"/>
    <property type="match status" value="1"/>
</dbReference>
<name>A0ABY8P313_9GAMM</name>
<dbReference type="Proteomes" id="UP001231859">
    <property type="component" value="Chromosome"/>
</dbReference>
<evidence type="ECO:0000259" key="2">
    <source>
        <dbReference type="Pfam" id="PF14338"/>
    </source>
</evidence>
<evidence type="ECO:0000313" key="4">
    <source>
        <dbReference type="Proteomes" id="UP001231859"/>
    </source>
</evidence>
<keyword evidence="3" id="KW-0378">Hydrolase</keyword>
<dbReference type="PANTHER" id="PTHR30015:SF7">
    <property type="entry name" value="TYPE IV METHYL-DIRECTED RESTRICTION ENZYME ECOKMRR"/>
    <property type="match status" value="1"/>
</dbReference>
<feature type="domain" description="Restriction endonuclease type IV Mrr" evidence="1">
    <location>
        <begin position="165"/>
        <end position="282"/>
    </location>
</feature>
<organism evidence="3 4">
    <name type="scientific">Arsenophonus apicola</name>
    <dbReference type="NCBI Taxonomy" id="2879119"/>
    <lineage>
        <taxon>Bacteria</taxon>
        <taxon>Pseudomonadati</taxon>
        <taxon>Pseudomonadota</taxon>
        <taxon>Gammaproteobacteria</taxon>
        <taxon>Enterobacterales</taxon>
        <taxon>Morganellaceae</taxon>
        <taxon>Arsenophonus</taxon>
    </lineage>
</organism>
<keyword evidence="3" id="KW-0540">Nuclease</keyword>
<dbReference type="InterPro" id="IPR052906">
    <property type="entry name" value="Type_IV_Methyl-Rstrct_Enzyme"/>
</dbReference>
<dbReference type="InterPro" id="IPR025745">
    <property type="entry name" value="Mrr-like_N_dom"/>
</dbReference>
<dbReference type="InterPro" id="IPR011856">
    <property type="entry name" value="tRNA_endonuc-like_dom_sf"/>
</dbReference>
<dbReference type="RefSeq" id="WP_280938915.1">
    <property type="nucleotide sequence ID" value="NZ_CP123759.1"/>
</dbReference>
<dbReference type="GO" id="GO:0004519">
    <property type="term" value="F:endonuclease activity"/>
    <property type="evidence" value="ECO:0007669"/>
    <property type="project" value="UniProtKB-KW"/>
</dbReference>
<accession>A0ABY8P313</accession>
<dbReference type="SUPFAM" id="SSF52980">
    <property type="entry name" value="Restriction endonuclease-like"/>
    <property type="match status" value="1"/>
</dbReference>
<gene>
    <name evidence="3" type="ORF">QG404_02960</name>
</gene>
<proteinExistence type="predicted"/>
<dbReference type="Gene3D" id="3.40.1350.10">
    <property type="match status" value="1"/>
</dbReference>
<dbReference type="InterPro" id="IPR011335">
    <property type="entry name" value="Restrct_endonuc-II-like"/>
</dbReference>
<keyword evidence="3" id="KW-0255">Endonuclease</keyword>
<dbReference type="Pfam" id="PF14338">
    <property type="entry name" value="Mrr_N"/>
    <property type="match status" value="1"/>
</dbReference>
<sequence length="305" mass="34239">MSVPTYDKFIEPVLRVLQKYPHGLPAKEVHEYAADFLGLNDEQRSEFIASGQLIYKNRAGWAHDRLKRAGLSQSLSRGKWCLTDKGFQWAEQHPTPLDKKLVDHITFDFVDISLKKNADITPLNNDIPSSAKIAAYETSSPDDRLDDAYQEIRHAVAEELLSNLLQVSPNRFEIIVLDILHQFGYGANREDLQRVGNSGDGGIDGIISLDKLGLEKIYVQAKRWQSTVGRPDLQTFYGALAGQKAKRGIFITTSSFTTHALNFAKSVEGMVLVDGNRLVNLMMDNEIGVSSRIIKLPKIDTDYFE</sequence>
<keyword evidence="4" id="KW-1185">Reference proteome</keyword>
<reference evidence="3 4" key="1">
    <citation type="submission" date="2023-04" db="EMBL/GenBank/DDBJ databases">
        <title>Genome dynamics across the evolutionary transition to endosymbiosis.</title>
        <authorList>
            <person name="Siozios S."/>
            <person name="Nadal-Jimenez P."/>
            <person name="Azagi T."/>
            <person name="Sprong H."/>
            <person name="Frost C.L."/>
            <person name="Parratt S.R."/>
            <person name="Taylor G."/>
            <person name="Brettell L."/>
            <person name="Lew K.C."/>
            <person name="Croft L."/>
            <person name="King K.C."/>
            <person name="Brockhurst M.A."/>
            <person name="Hypsa V."/>
            <person name="Novakova E."/>
            <person name="Darby A.C."/>
            <person name="Hurst G.D.D."/>
        </authorList>
    </citation>
    <scope>NUCLEOTIDE SEQUENCE [LARGE SCALE GENOMIC DNA]</scope>
    <source>
        <strain evidence="4">aApi_AU</strain>
    </source>
</reference>
<protein>
    <submittedName>
        <fullName evidence="3">Restriction endonuclease</fullName>
    </submittedName>
</protein>
<evidence type="ECO:0000259" key="1">
    <source>
        <dbReference type="Pfam" id="PF04471"/>
    </source>
</evidence>
<dbReference type="InterPro" id="IPR007560">
    <property type="entry name" value="Restrct_endonuc_IV_Mrr"/>
</dbReference>
<feature type="domain" description="Restriction system protein Mrr-like N-terminal" evidence="2">
    <location>
        <begin position="6"/>
        <end position="91"/>
    </location>
</feature>
<dbReference type="EMBL" id="CP123759">
    <property type="protein sequence ID" value="WGO83890.1"/>
    <property type="molecule type" value="Genomic_DNA"/>
</dbReference>